<dbReference type="Proteomes" id="UP000177053">
    <property type="component" value="Unassembled WGS sequence"/>
</dbReference>
<organism evidence="1 2">
    <name type="scientific">Candidatus Woesebacteria bacterium RBG_16_34_12</name>
    <dbReference type="NCBI Taxonomy" id="1802480"/>
    <lineage>
        <taxon>Bacteria</taxon>
        <taxon>Candidatus Woeseibacteriota</taxon>
    </lineage>
</organism>
<proteinExistence type="predicted"/>
<sequence>MKQESLKLPFPGDIRIPAADTDPIYKQLIEEFLKGQRLYYDSLDSLILTRPSIRSLPTIHGLLSNCKIAVVYPPDLLEDLEVYYTTRIQTSRLFDPECLLLTPDLNPAYAGLLLTMDPQQNRIYDLQRILTPTSYSGNGCQIKDVSISPTNYFDVSVSSEEDRALIAIIFWSCFSVNKQSERIEGYNLFVKK</sequence>
<reference evidence="1 2" key="1">
    <citation type="journal article" date="2016" name="Nat. Commun.">
        <title>Thousands of microbial genomes shed light on interconnected biogeochemical processes in an aquifer system.</title>
        <authorList>
            <person name="Anantharaman K."/>
            <person name="Brown C.T."/>
            <person name="Hug L.A."/>
            <person name="Sharon I."/>
            <person name="Castelle C.J."/>
            <person name="Probst A.J."/>
            <person name="Thomas B.C."/>
            <person name="Singh A."/>
            <person name="Wilkins M.J."/>
            <person name="Karaoz U."/>
            <person name="Brodie E.L."/>
            <person name="Williams K.H."/>
            <person name="Hubbard S.S."/>
            <person name="Banfield J.F."/>
        </authorList>
    </citation>
    <scope>NUCLEOTIDE SEQUENCE [LARGE SCALE GENOMIC DNA]</scope>
</reference>
<evidence type="ECO:0000313" key="2">
    <source>
        <dbReference type="Proteomes" id="UP000177053"/>
    </source>
</evidence>
<dbReference type="EMBL" id="MGFS01000028">
    <property type="protein sequence ID" value="OGM10779.1"/>
    <property type="molecule type" value="Genomic_DNA"/>
</dbReference>
<dbReference type="AlphaFoldDB" id="A0A1F7X7R5"/>
<accession>A0A1F7X7R5</accession>
<comment type="caution">
    <text evidence="1">The sequence shown here is derived from an EMBL/GenBank/DDBJ whole genome shotgun (WGS) entry which is preliminary data.</text>
</comment>
<name>A0A1F7X7R5_9BACT</name>
<protein>
    <submittedName>
        <fullName evidence="1">Uncharacterized protein</fullName>
    </submittedName>
</protein>
<evidence type="ECO:0000313" key="1">
    <source>
        <dbReference type="EMBL" id="OGM10779.1"/>
    </source>
</evidence>
<gene>
    <name evidence="1" type="ORF">A2Z22_02715</name>
</gene>